<reference evidence="1 2" key="1">
    <citation type="submission" date="2020-03" db="EMBL/GenBank/DDBJ databases">
        <authorList>
            <person name="Picone N."/>
        </authorList>
    </citation>
    <scope>NUCLEOTIDE SEQUENCE [LARGE SCALE GENOMIC DNA]</scope>
    <source>
        <strain evidence="1">NSCAC1</strain>
    </source>
</reference>
<organism evidence="1 2">
    <name type="scientific">Candidatus Nitrosacidococcus tergens</name>
    <dbReference type="NCBI Taxonomy" id="553981"/>
    <lineage>
        <taxon>Bacteria</taxon>
        <taxon>Pseudomonadati</taxon>
        <taxon>Pseudomonadota</taxon>
        <taxon>Gammaproteobacteria</taxon>
        <taxon>Chromatiales</taxon>
        <taxon>Chromatiaceae</taxon>
        <taxon>Candidatus Nitrosacidococcus</taxon>
    </lineage>
</organism>
<dbReference type="InterPro" id="IPR052196">
    <property type="entry name" value="Bact_Kbp"/>
</dbReference>
<dbReference type="PANTHER" id="PTHR34700">
    <property type="entry name" value="POTASSIUM BINDING PROTEIN KBP"/>
    <property type="match status" value="1"/>
</dbReference>
<name>A0A7G1QBB8_9GAMM</name>
<accession>A0A7G1QBB8</accession>
<dbReference type="EMBL" id="LR778175">
    <property type="protein sequence ID" value="CAB1277294.1"/>
    <property type="molecule type" value="Genomic_DNA"/>
</dbReference>
<dbReference type="AlphaFoldDB" id="A0A7G1QBB8"/>
<keyword evidence="2" id="KW-1185">Reference proteome</keyword>
<dbReference type="KEGG" id="ntg:NSCAC_1598"/>
<evidence type="ECO:0000313" key="1">
    <source>
        <dbReference type="EMBL" id="CAB1277294.1"/>
    </source>
</evidence>
<evidence type="ECO:0000313" key="2">
    <source>
        <dbReference type="Proteomes" id="UP000516072"/>
    </source>
</evidence>
<dbReference type="Proteomes" id="UP000516072">
    <property type="component" value="Chromosome"/>
</dbReference>
<proteinExistence type="predicted"/>
<gene>
    <name evidence="1" type="ORF">NSCAC_1598</name>
</gene>
<sequence>MYALVFTVWRNPTLAEETTSEHPPLPIHKISPQSRSLELYSSISTESLKSLRQSLLHHKIVSKSTIIHAPYIISGSREHLISSTGDEIYAQNVQSTNIRNYGIYRKGEIYLNPDDPDEILGYQAIYIASARIKQFGDTAILSVLNTREEILVGDYLLPISNEFNDLSPHQLSIPLEGKIIAIVGGISQVDEHQVLVLNLGLKDGIDPGTVLSVYQRGDIVYDIYHSPPEQNRIKLPNKYAGEMIVFRTFNHISYGLILRTELPINIYDIVRTL</sequence>
<dbReference type="PANTHER" id="PTHR34700:SF8">
    <property type="entry name" value="POTASSIUM BINDING PROTEIN KBP"/>
    <property type="match status" value="1"/>
</dbReference>
<protein>
    <submittedName>
        <fullName evidence="1">Peptidoglycan-binding LysM</fullName>
    </submittedName>
</protein>